<comment type="caution">
    <text evidence="1">The sequence shown here is derived from an EMBL/GenBank/DDBJ whole genome shotgun (WGS) entry which is preliminary data.</text>
</comment>
<organism evidence="1 2">
    <name type="scientific">Brassica cretica</name>
    <name type="common">Mustard</name>
    <dbReference type="NCBI Taxonomy" id="69181"/>
    <lineage>
        <taxon>Eukaryota</taxon>
        <taxon>Viridiplantae</taxon>
        <taxon>Streptophyta</taxon>
        <taxon>Embryophyta</taxon>
        <taxon>Tracheophyta</taxon>
        <taxon>Spermatophyta</taxon>
        <taxon>Magnoliopsida</taxon>
        <taxon>eudicotyledons</taxon>
        <taxon>Gunneridae</taxon>
        <taxon>Pentapetalae</taxon>
        <taxon>rosids</taxon>
        <taxon>malvids</taxon>
        <taxon>Brassicales</taxon>
        <taxon>Brassicaceae</taxon>
        <taxon>Brassiceae</taxon>
        <taxon>Brassica</taxon>
    </lineage>
</organism>
<dbReference type="EMBL" id="QGKW02000007">
    <property type="protein sequence ID" value="KAF2618949.1"/>
    <property type="molecule type" value="Genomic_DNA"/>
</dbReference>
<sequence>MLKASCRSILRTESRPMLKAGCRSILRTGSRPVHIRLFGVDRYLIADLSSILSSSKLMSKMDFEFPSSGVHQDLVNVLGMALVVVDRCSSVVRRSLVVVDRFSLVVADQRHLI</sequence>
<evidence type="ECO:0000313" key="2">
    <source>
        <dbReference type="Proteomes" id="UP000712281"/>
    </source>
</evidence>
<reference evidence="1" key="1">
    <citation type="submission" date="2019-12" db="EMBL/GenBank/DDBJ databases">
        <title>Genome sequencing and annotation of Brassica cretica.</title>
        <authorList>
            <person name="Studholme D.J."/>
            <person name="Sarris P.F."/>
        </authorList>
    </citation>
    <scope>NUCLEOTIDE SEQUENCE</scope>
    <source>
        <strain evidence="1">PFS-001/15</strain>
        <tissue evidence="1">Leaf</tissue>
    </source>
</reference>
<evidence type="ECO:0000313" key="1">
    <source>
        <dbReference type="EMBL" id="KAF2618949.1"/>
    </source>
</evidence>
<proteinExistence type="predicted"/>
<name>A0A8S9MNQ4_BRACR</name>
<protein>
    <submittedName>
        <fullName evidence="1">Uncharacterized protein</fullName>
    </submittedName>
</protein>
<gene>
    <name evidence="1" type="ORF">F2Q68_00039288</name>
</gene>
<dbReference type="Proteomes" id="UP000712281">
    <property type="component" value="Unassembled WGS sequence"/>
</dbReference>
<accession>A0A8S9MNQ4</accession>
<dbReference type="AlphaFoldDB" id="A0A8S9MNQ4"/>